<reference evidence="4" key="2">
    <citation type="submission" date="2010-05" db="EMBL/GenBank/DDBJ databases">
        <title>The genome sequence of Magnaporthe poae strain ATCC 64411.</title>
        <authorList>
            <person name="Ma L.-J."/>
            <person name="Dead R."/>
            <person name="Young S."/>
            <person name="Zeng Q."/>
            <person name="Koehrsen M."/>
            <person name="Alvarado L."/>
            <person name="Berlin A."/>
            <person name="Chapman S.B."/>
            <person name="Chen Z."/>
            <person name="Freedman E."/>
            <person name="Gellesch M."/>
            <person name="Goldberg J."/>
            <person name="Griggs A."/>
            <person name="Gujja S."/>
            <person name="Heilman E.R."/>
            <person name="Heiman D."/>
            <person name="Hepburn T."/>
            <person name="Howarth C."/>
            <person name="Jen D."/>
            <person name="Larson L."/>
            <person name="Mehta T."/>
            <person name="Neiman D."/>
            <person name="Pearson M."/>
            <person name="Roberts A."/>
            <person name="Saif S."/>
            <person name="Shea T."/>
            <person name="Shenoy N."/>
            <person name="Sisk P."/>
            <person name="Stolte C."/>
            <person name="Sykes S."/>
            <person name="Walk T."/>
            <person name="White J."/>
            <person name="Yandava C."/>
            <person name="Haas B."/>
            <person name="Nusbaum C."/>
            <person name="Birren B."/>
        </authorList>
    </citation>
    <scope>NUCLEOTIDE SEQUENCE [LARGE SCALE GENOMIC DNA]</scope>
    <source>
        <strain evidence="4">ATCC 64411 / 73-15</strain>
    </source>
</reference>
<dbReference type="EMBL" id="GL877068">
    <property type="protein sequence ID" value="KLU93043.1"/>
    <property type="molecule type" value="Genomic_DNA"/>
</dbReference>
<feature type="region of interest" description="Disordered" evidence="1">
    <location>
        <begin position="69"/>
        <end position="91"/>
    </location>
</feature>
<keyword evidence="4" id="KW-1185">Reference proteome</keyword>
<evidence type="ECO:0000313" key="3">
    <source>
        <dbReference type="EnsemblFungi" id="MAPG_11984T0"/>
    </source>
</evidence>
<organism evidence="3 4">
    <name type="scientific">Magnaporthiopsis poae (strain ATCC 64411 / 73-15)</name>
    <name type="common">Kentucky bluegrass fungus</name>
    <name type="synonym">Magnaporthe poae</name>
    <dbReference type="NCBI Taxonomy" id="644358"/>
    <lineage>
        <taxon>Eukaryota</taxon>
        <taxon>Fungi</taxon>
        <taxon>Dikarya</taxon>
        <taxon>Ascomycota</taxon>
        <taxon>Pezizomycotina</taxon>
        <taxon>Sordariomycetes</taxon>
        <taxon>Sordariomycetidae</taxon>
        <taxon>Magnaporthales</taxon>
        <taxon>Magnaporthaceae</taxon>
        <taxon>Magnaporthiopsis</taxon>
    </lineage>
</organism>
<reference evidence="2" key="1">
    <citation type="submission" date="2010-05" db="EMBL/GenBank/DDBJ databases">
        <title>The Genome Sequence of Magnaporthe poae strain ATCC 64411.</title>
        <authorList>
            <consortium name="The Broad Institute Genome Sequencing Platform"/>
            <consortium name="Broad Institute Genome Sequencing Center for Infectious Disease"/>
            <person name="Ma L.-J."/>
            <person name="Dead R."/>
            <person name="Young S."/>
            <person name="Zeng Q."/>
            <person name="Koehrsen M."/>
            <person name="Alvarado L."/>
            <person name="Berlin A."/>
            <person name="Chapman S.B."/>
            <person name="Chen Z."/>
            <person name="Freedman E."/>
            <person name="Gellesch M."/>
            <person name="Goldberg J."/>
            <person name="Griggs A."/>
            <person name="Gujja S."/>
            <person name="Heilman E.R."/>
            <person name="Heiman D."/>
            <person name="Hepburn T."/>
            <person name="Howarth C."/>
            <person name="Jen D."/>
            <person name="Larson L."/>
            <person name="Mehta T."/>
            <person name="Neiman D."/>
            <person name="Pearson M."/>
            <person name="Roberts A."/>
            <person name="Saif S."/>
            <person name="Shea T."/>
            <person name="Shenoy N."/>
            <person name="Sisk P."/>
            <person name="Stolte C."/>
            <person name="Sykes S."/>
            <person name="Walk T."/>
            <person name="White J."/>
            <person name="Yandava C."/>
            <person name="Haas B."/>
            <person name="Nusbaum C."/>
            <person name="Birren B."/>
        </authorList>
    </citation>
    <scope>NUCLEOTIDE SEQUENCE</scope>
    <source>
        <strain evidence="2">ATCC 64411</strain>
    </source>
</reference>
<dbReference type="AlphaFoldDB" id="A0A0C4EGL8"/>
<proteinExistence type="predicted"/>
<feature type="region of interest" description="Disordered" evidence="1">
    <location>
        <begin position="106"/>
        <end position="140"/>
    </location>
</feature>
<evidence type="ECO:0000256" key="1">
    <source>
        <dbReference type="SAM" id="MobiDB-lite"/>
    </source>
</evidence>
<evidence type="ECO:0000313" key="4">
    <source>
        <dbReference type="Proteomes" id="UP000011715"/>
    </source>
</evidence>
<protein>
    <submittedName>
        <fullName evidence="2 3">Uncharacterized protein</fullName>
    </submittedName>
</protein>
<name>A0A0C4EGL8_MAGP6</name>
<dbReference type="Proteomes" id="UP000011715">
    <property type="component" value="Unassembled WGS sequence"/>
</dbReference>
<reference evidence="2" key="3">
    <citation type="submission" date="2011-03" db="EMBL/GenBank/DDBJ databases">
        <title>Annotation of Magnaporthe poae ATCC 64411.</title>
        <authorList>
            <person name="Ma L.-J."/>
            <person name="Dead R."/>
            <person name="Young S.K."/>
            <person name="Zeng Q."/>
            <person name="Gargeya S."/>
            <person name="Fitzgerald M."/>
            <person name="Haas B."/>
            <person name="Abouelleil A."/>
            <person name="Alvarado L."/>
            <person name="Arachchi H.M."/>
            <person name="Berlin A."/>
            <person name="Brown A."/>
            <person name="Chapman S.B."/>
            <person name="Chen Z."/>
            <person name="Dunbar C."/>
            <person name="Freedman E."/>
            <person name="Gearin G."/>
            <person name="Gellesch M."/>
            <person name="Goldberg J."/>
            <person name="Griggs A."/>
            <person name="Gujja S."/>
            <person name="Heiman D."/>
            <person name="Howarth C."/>
            <person name="Larson L."/>
            <person name="Lui A."/>
            <person name="MacDonald P.J.P."/>
            <person name="Mehta T."/>
            <person name="Montmayeur A."/>
            <person name="Murphy C."/>
            <person name="Neiman D."/>
            <person name="Pearson M."/>
            <person name="Priest M."/>
            <person name="Roberts A."/>
            <person name="Saif S."/>
            <person name="Shea T."/>
            <person name="Shenoy N."/>
            <person name="Sisk P."/>
            <person name="Stolte C."/>
            <person name="Sykes S."/>
            <person name="Yandava C."/>
            <person name="Wortman J."/>
            <person name="Nusbaum C."/>
            <person name="Birren B."/>
        </authorList>
    </citation>
    <scope>NUCLEOTIDE SEQUENCE</scope>
    <source>
        <strain evidence="2">ATCC 64411</strain>
    </source>
</reference>
<accession>A0A0C4EGL8</accession>
<dbReference type="VEuPathDB" id="FungiDB:MAPG_11984"/>
<dbReference type="EMBL" id="ADBL01003001">
    <property type="status" value="NOT_ANNOTATED_CDS"/>
    <property type="molecule type" value="Genomic_DNA"/>
</dbReference>
<sequence>MNLVHASDDRVISFSTFLSEFFPQGTYLDAQLAHNPQWLVHFDEMPPSAAGSCDGSVSLATTETQRFRLGKRAAQPSRGDGVEATKGGGEFDPTVKRAYHAICNHDTVRPDAGHGRDPDEKHHRRHDATRPAEELPMDGGSEVKMGPKLRATSQASAGSAVAAVVPRRPRRPKDVGPALKPRRLEPAAAFSTGINLVSVLGADHVALVNPLRTTRGRRWAGKEEPFGTEVEDAFLNLVFSWPNVKTIKFDIYDRDRGYDEGHTYCAVSLRSLCCALRDKLMKMRRDGRPAAMDTVVIESDSTRRLQSRGPILKDEDGIRTLEYNTGWDNSGVREWVGLHRLSNLLPCIKEFVLRRTGCKPNWLMDFGVDDTYEWFQIVGFLEAATLPAWKLTDVTLCRFNLTTTAPRTLLMPVKNTLRRVNLRNCVQVLERVAATDFGGDLAKLQQGRVRDDDATPVMLKHLERTFRNCAGPLQVSTASTRPARYTFLSDTTERCPTFRPGRAYRHILAQISTRTWRTDCRYTFAGTTRLFRSRTRITKPRRGGS</sequence>
<dbReference type="EnsemblFungi" id="MAPG_11984T0">
    <property type="protein sequence ID" value="MAPG_11984T0"/>
    <property type="gene ID" value="MAPG_11984"/>
</dbReference>
<reference evidence="3" key="5">
    <citation type="submission" date="2015-06" db="UniProtKB">
        <authorList>
            <consortium name="EnsemblFungi"/>
        </authorList>
    </citation>
    <scope>IDENTIFICATION</scope>
    <source>
        <strain evidence="3">ATCC 64411</strain>
    </source>
</reference>
<feature type="compositionally biased region" description="Basic and acidic residues" evidence="1">
    <location>
        <begin position="106"/>
        <end position="121"/>
    </location>
</feature>
<gene>
    <name evidence="2" type="ORF">MAPG_11984</name>
</gene>
<reference evidence="3" key="4">
    <citation type="journal article" date="2015" name="G3 (Bethesda)">
        <title>Genome sequences of three phytopathogenic species of the Magnaporthaceae family of fungi.</title>
        <authorList>
            <person name="Okagaki L.H."/>
            <person name="Nunes C.C."/>
            <person name="Sailsbery J."/>
            <person name="Clay B."/>
            <person name="Brown D."/>
            <person name="John T."/>
            <person name="Oh Y."/>
            <person name="Young N."/>
            <person name="Fitzgerald M."/>
            <person name="Haas B.J."/>
            <person name="Zeng Q."/>
            <person name="Young S."/>
            <person name="Adiconis X."/>
            <person name="Fan L."/>
            <person name="Levin J.Z."/>
            <person name="Mitchell T.K."/>
            <person name="Okubara P.A."/>
            <person name="Farman M.L."/>
            <person name="Kohn L.M."/>
            <person name="Birren B."/>
            <person name="Ma L.-J."/>
            <person name="Dean R.A."/>
        </authorList>
    </citation>
    <scope>NUCLEOTIDE SEQUENCE</scope>
    <source>
        <strain evidence="3">ATCC 64411 / 73-15</strain>
    </source>
</reference>
<evidence type="ECO:0000313" key="2">
    <source>
        <dbReference type="EMBL" id="KLU93043.1"/>
    </source>
</evidence>